<organism evidence="1 2">
    <name type="scientific">Clostridium cellulovorans (strain ATCC 35296 / DSM 3052 / OCM 3 / 743B)</name>
    <dbReference type="NCBI Taxonomy" id="573061"/>
    <lineage>
        <taxon>Bacteria</taxon>
        <taxon>Bacillati</taxon>
        <taxon>Bacillota</taxon>
        <taxon>Clostridia</taxon>
        <taxon>Eubacteriales</taxon>
        <taxon>Clostridiaceae</taxon>
        <taxon>Clostridium</taxon>
    </lineage>
</organism>
<dbReference type="Proteomes" id="UP000002730">
    <property type="component" value="Chromosome"/>
</dbReference>
<proteinExistence type="predicted"/>
<accession>D9SKF3</accession>
<keyword evidence="1" id="KW-0966">Cell projection</keyword>
<dbReference type="Gene3D" id="3.30.160.170">
    <property type="entry name" value="FlaG-like"/>
    <property type="match status" value="1"/>
</dbReference>
<protein>
    <submittedName>
        <fullName evidence="1">Flagellar protein FlaG protein</fullName>
    </submittedName>
</protein>
<evidence type="ECO:0000313" key="1">
    <source>
        <dbReference type="EMBL" id="ADL51449.1"/>
    </source>
</evidence>
<dbReference type="AlphaFoldDB" id="D9SKF3"/>
<dbReference type="EMBL" id="CP002160">
    <property type="protein sequence ID" value="ADL51449.1"/>
    <property type="molecule type" value="Genomic_DNA"/>
</dbReference>
<dbReference type="SUPFAM" id="SSF160214">
    <property type="entry name" value="FlaG-like"/>
    <property type="match status" value="1"/>
</dbReference>
<gene>
    <name evidence="1" type="ordered locus">Clocel_1705</name>
</gene>
<dbReference type="PANTHER" id="PTHR37166">
    <property type="entry name" value="PROTEIN FLAG"/>
    <property type="match status" value="1"/>
</dbReference>
<dbReference type="OrthoDB" id="9799867at2"/>
<dbReference type="KEGG" id="ccb:Clocel_1705"/>
<evidence type="ECO:0000313" key="2">
    <source>
        <dbReference type="Proteomes" id="UP000002730"/>
    </source>
</evidence>
<name>D9SKF3_CLOC7</name>
<dbReference type="HOGENOM" id="CLU_120910_3_2_9"/>
<dbReference type="PANTHER" id="PTHR37166:SF1">
    <property type="entry name" value="PROTEIN FLAG"/>
    <property type="match status" value="1"/>
</dbReference>
<dbReference type="Pfam" id="PF03646">
    <property type="entry name" value="FlaG"/>
    <property type="match status" value="1"/>
</dbReference>
<sequence length="113" mass="12638">MEINGIGHGGLTSRNNGQETYEVIGVEELKVDNNLGFNGSNEEEVKEAVKELNKLFDKNTYAEYEVREGIGNIIIRIIDGNTKEVIKEIPPEKIIEMVEAMCERAGIMINKKA</sequence>
<dbReference type="InterPro" id="IPR005186">
    <property type="entry name" value="FlaG"/>
</dbReference>
<keyword evidence="1" id="KW-0969">Cilium</keyword>
<dbReference type="eggNOG" id="COG1334">
    <property type="taxonomic scope" value="Bacteria"/>
</dbReference>
<reference evidence="1 2" key="1">
    <citation type="submission" date="2010-08" db="EMBL/GenBank/DDBJ databases">
        <title>Complete sequence of Clostridium cellulovorans 743B.</title>
        <authorList>
            <consortium name="US DOE Joint Genome Institute"/>
            <person name="Lucas S."/>
            <person name="Copeland A."/>
            <person name="Lapidus A."/>
            <person name="Cheng J.-F."/>
            <person name="Bruce D."/>
            <person name="Goodwin L."/>
            <person name="Pitluck S."/>
            <person name="Chertkov O."/>
            <person name="Detter J.C."/>
            <person name="Han C."/>
            <person name="Tapia R."/>
            <person name="Land M."/>
            <person name="Hauser L."/>
            <person name="Chang Y.-J."/>
            <person name="Jeffries C."/>
            <person name="Kyrpides N."/>
            <person name="Ivanova N."/>
            <person name="Mikhailova N."/>
            <person name="Hemme C.L."/>
            <person name="Woyke T."/>
        </authorList>
    </citation>
    <scope>NUCLEOTIDE SEQUENCE [LARGE SCALE GENOMIC DNA]</scope>
    <source>
        <strain evidence="2">ATCC 35296 / DSM 3052 / OCM 3 / 743B</strain>
    </source>
</reference>
<dbReference type="InterPro" id="IPR035924">
    <property type="entry name" value="FlaG-like_sf"/>
</dbReference>
<dbReference type="STRING" id="573061.Clocel_1705"/>
<dbReference type="RefSeq" id="WP_010077339.1">
    <property type="nucleotide sequence ID" value="NC_014393.1"/>
</dbReference>
<keyword evidence="1" id="KW-0282">Flagellum</keyword>
<keyword evidence="2" id="KW-1185">Reference proteome</keyword>